<organism evidence="3 4">
    <name type="scientific">Candidatus Gottesmanbacteria bacterium RIFCSPHIGHO2_02_FULL_40_13</name>
    <dbReference type="NCBI Taxonomy" id="1798384"/>
    <lineage>
        <taxon>Bacteria</taxon>
        <taxon>Candidatus Gottesmaniibacteriota</taxon>
    </lineage>
</organism>
<dbReference type="Pfam" id="PF00188">
    <property type="entry name" value="CAP"/>
    <property type="match status" value="1"/>
</dbReference>
<dbReference type="InterPro" id="IPR014044">
    <property type="entry name" value="CAP_dom"/>
</dbReference>
<dbReference type="AlphaFoldDB" id="A0A1F6A9V4"/>
<protein>
    <recommendedName>
        <fullName evidence="2">SCP domain-containing protein</fullName>
    </recommendedName>
</protein>
<dbReference type="Proteomes" id="UP000177092">
    <property type="component" value="Unassembled WGS sequence"/>
</dbReference>
<dbReference type="SUPFAM" id="SSF55797">
    <property type="entry name" value="PR-1-like"/>
    <property type="match status" value="1"/>
</dbReference>
<feature type="domain" description="SCP" evidence="2">
    <location>
        <begin position="71"/>
        <end position="187"/>
    </location>
</feature>
<keyword evidence="1" id="KW-0472">Membrane</keyword>
<sequence>MFFKKLSQALVYYFYPHEGNNFKAKILHHQYLFGFIVLLSFYQILFPLYKRSHPEILGFAKDITIDRILVLVNEERGKENLSPLTLNPELTIAAAKKGTDMFGKNYWAHISPTGTTPWQFITDSGYQYAYAGENLAKSFNTSEEVVNAWINSPTHRANIMKKEYTDIGLAIMNGSLNGEETTLVVQEFGARTSTAQANSKLVSAKAKISPTVAVDINPFLAGNSPLTNDNPDKLSAGSLLNSVSKMQKTISLIVAEMMLVALFIDSIYIWKHQILRVSGHNFAHLVFFAALLIAMGATGIGVIL</sequence>
<keyword evidence="1" id="KW-1133">Transmembrane helix</keyword>
<dbReference type="CDD" id="cd05379">
    <property type="entry name" value="CAP_bacterial"/>
    <property type="match status" value="1"/>
</dbReference>
<dbReference type="PANTHER" id="PTHR31157">
    <property type="entry name" value="SCP DOMAIN-CONTAINING PROTEIN"/>
    <property type="match status" value="1"/>
</dbReference>
<dbReference type="STRING" id="1798384.A3D03_02415"/>
<proteinExistence type="predicted"/>
<feature type="transmembrane region" description="Helical" evidence="1">
    <location>
        <begin position="282"/>
        <end position="303"/>
    </location>
</feature>
<evidence type="ECO:0000313" key="3">
    <source>
        <dbReference type="EMBL" id="OGG21549.1"/>
    </source>
</evidence>
<evidence type="ECO:0000259" key="2">
    <source>
        <dbReference type="Pfam" id="PF00188"/>
    </source>
</evidence>
<name>A0A1F6A9V4_9BACT</name>
<feature type="transmembrane region" description="Helical" evidence="1">
    <location>
        <begin position="31"/>
        <end position="49"/>
    </location>
</feature>
<dbReference type="Gene3D" id="3.40.33.10">
    <property type="entry name" value="CAP"/>
    <property type="match status" value="1"/>
</dbReference>
<keyword evidence="1" id="KW-0812">Transmembrane</keyword>
<dbReference type="EMBL" id="MFJN01000020">
    <property type="protein sequence ID" value="OGG21549.1"/>
    <property type="molecule type" value="Genomic_DNA"/>
</dbReference>
<dbReference type="InterPro" id="IPR035940">
    <property type="entry name" value="CAP_sf"/>
</dbReference>
<evidence type="ECO:0000313" key="4">
    <source>
        <dbReference type="Proteomes" id="UP000177092"/>
    </source>
</evidence>
<gene>
    <name evidence="3" type="ORF">A3D03_02415</name>
</gene>
<comment type="caution">
    <text evidence="3">The sequence shown here is derived from an EMBL/GenBank/DDBJ whole genome shotgun (WGS) entry which is preliminary data.</text>
</comment>
<evidence type="ECO:0000256" key="1">
    <source>
        <dbReference type="SAM" id="Phobius"/>
    </source>
</evidence>
<feature type="transmembrane region" description="Helical" evidence="1">
    <location>
        <begin position="250"/>
        <end position="270"/>
    </location>
</feature>
<accession>A0A1F6A9V4</accession>
<reference evidence="3 4" key="1">
    <citation type="journal article" date="2016" name="Nat. Commun.">
        <title>Thousands of microbial genomes shed light on interconnected biogeochemical processes in an aquifer system.</title>
        <authorList>
            <person name="Anantharaman K."/>
            <person name="Brown C.T."/>
            <person name="Hug L.A."/>
            <person name="Sharon I."/>
            <person name="Castelle C.J."/>
            <person name="Probst A.J."/>
            <person name="Thomas B.C."/>
            <person name="Singh A."/>
            <person name="Wilkins M.J."/>
            <person name="Karaoz U."/>
            <person name="Brodie E.L."/>
            <person name="Williams K.H."/>
            <person name="Hubbard S.S."/>
            <person name="Banfield J.F."/>
        </authorList>
    </citation>
    <scope>NUCLEOTIDE SEQUENCE [LARGE SCALE GENOMIC DNA]</scope>
</reference>
<dbReference type="PANTHER" id="PTHR31157:SF1">
    <property type="entry name" value="SCP DOMAIN-CONTAINING PROTEIN"/>
    <property type="match status" value="1"/>
</dbReference>